<evidence type="ECO:0000256" key="9">
    <source>
        <dbReference type="ARBA" id="ARBA00023180"/>
    </source>
</evidence>
<dbReference type="Pfam" id="PF06328">
    <property type="entry name" value="Lep_receptor_Ig"/>
    <property type="match status" value="1"/>
</dbReference>
<dbReference type="InParanoid" id="F7BHT6"/>
<evidence type="ECO:0000256" key="3">
    <source>
        <dbReference type="ARBA" id="ARBA00022692"/>
    </source>
</evidence>
<feature type="signal peptide" evidence="11">
    <location>
        <begin position="1"/>
        <end position="23"/>
    </location>
</feature>
<dbReference type="GO" id="GO:0043235">
    <property type="term" value="C:receptor complex"/>
    <property type="evidence" value="ECO:0000318"/>
    <property type="project" value="GO_Central"/>
</dbReference>
<evidence type="ECO:0000256" key="1">
    <source>
        <dbReference type="ARBA" id="ARBA00004479"/>
    </source>
</evidence>
<feature type="chain" id="PRO_5023921366" description="Fibronectin type-III domain-containing protein" evidence="11">
    <location>
        <begin position="24"/>
        <end position="807"/>
    </location>
</feature>
<dbReference type="GO" id="GO:0008284">
    <property type="term" value="P:positive regulation of cell population proliferation"/>
    <property type="evidence" value="ECO:0000318"/>
    <property type="project" value="GO_Central"/>
</dbReference>
<dbReference type="GO" id="GO:0019955">
    <property type="term" value="F:cytokine binding"/>
    <property type="evidence" value="ECO:0000318"/>
    <property type="project" value="GO_Central"/>
</dbReference>
<feature type="domain" description="Fibronectin type-III" evidence="12">
    <location>
        <begin position="224"/>
        <end position="315"/>
    </location>
</feature>
<dbReference type="PROSITE" id="PS01356">
    <property type="entry name" value="HEMATOPO_REC_S_F2"/>
    <property type="match status" value="1"/>
</dbReference>
<reference evidence="13 14" key="1">
    <citation type="journal article" date="2007" name="Nature">
        <title>Genome of the marsupial Monodelphis domestica reveals innovation in non-coding sequences.</title>
        <authorList>
            <person name="Mikkelsen T.S."/>
            <person name="Wakefield M.J."/>
            <person name="Aken B."/>
            <person name="Amemiya C.T."/>
            <person name="Chang J.L."/>
            <person name="Duke S."/>
            <person name="Garber M."/>
            <person name="Gentles A.J."/>
            <person name="Goodstadt L."/>
            <person name="Heger A."/>
            <person name="Jurka J."/>
            <person name="Kamal M."/>
            <person name="Mauceli E."/>
            <person name="Searle S.M."/>
            <person name="Sharpe T."/>
            <person name="Baker M.L."/>
            <person name="Batzer M.A."/>
            <person name="Benos P.V."/>
            <person name="Belov K."/>
            <person name="Clamp M."/>
            <person name="Cook A."/>
            <person name="Cuff J."/>
            <person name="Das R."/>
            <person name="Davidow L."/>
            <person name="Deakin J.E."/>
            <person name="Fazzari M.J."/>
            <person name="Glass J.L."/>
            <person name="Grabherr M."/>
            <person name="Greally J.M."/>
            <person name="Gu W."/>
            <person name="Hore T.A."/>
            <person name="Huttley G.A."/>
            <person name="Kleber M."/>
            <person name="Jirtle R.L."/>
            <person name="Koina E."/>
            <person name="Lee J.T."/>
            <person name="Mahony S."/>
            <person name="Marra M.A."/>
            <person name="Miller R.D."/>
            <person name="Nicholls R.D."/>
            <person name="Oda M."/>
            <person name="Papenfuss A.T."/>
            <person name="Parra Z.E."/>
            <person name="Pollock D.D."/>
            <person name="Ray D.A."/>
            <person name="Schein J.E."/>
            <person name="Speed T.P."/>
            <person name="Thompson K."/>
            <person name="VandeBerg J.L."/>
            <person name="Wade C.M."/>
            <person name="Walker J.A."/>
            <person name="Waters P.D."/>
            <person name="Webber C."/>
            <person name="Weidman J.R."/>
            <person name="Xie X."/>
            <person name="Zody M.C."/>
            <person name="Baldwin J."/>
            <person name="Abdouelleil A."/>
            <person name="Abdulkadir J."/>
            <person name="Abebe A."/>
            <person name="Abera B."/>
            <person name="Abreu J."/>
            <person name="Acer S.C."/>
            <person name="Aftuck L."/>
            <person name="Alexander A."/>
            <person name="An P."/>
            <person name="Anderson E."/>
            <person name="Anderson S."/>
            <person name="Arachi H."/>
            <person name="Azer M."/>
            <person name="Bachantsang P."/>
            <person name="Barry A."/>
            <person name="Bayul T."/>
            <person name="Berlin A."/>
            <person name="Bessette D."/>
            <person name="Bloom T."/>
            <person name="Bloom T."/>
            <person name="Boguslavskiy L."/>
            <person name="Bonnet C."/>
            <person name="Boukhgalter B."/>
            <person name="Bourzgui I."/>
            <person name="Brown A."/>
            <person name="Cahill P."/>
            <person name="Channer S."/>
            <person name="Cheshatsang Y."/>
            <person name="Chuda L."/>
            <person name="Citroen M."/>
            <person name="Collymore A."/>
            <person name="Cooke P."/>
            <person name="Costello M."/>
            <person name="D'Aco K."/>
            <person name="Daza R."/>
            <person name="De Haan G."/>
            <person name="DeGray S."/>
            <person name="DeMaso C."/>
            <person name="Dhargay N."/>
            <person name="Dooley K."/>
            <person name="Dooley E."/>
            <person name="Doricent M."/>
            <person name="Dorje P."/>
            <person name="Dorjee K."/>
            <person name="Dupes A."/>
            <person name="Elong R."/>
            <person name="Falk J."/>
            <person name="Farina A."/>
            <person name="Faro S."/>
            <person name="Ferguson D."/>
            <person name="Fisher S."/>
            <person name="Foley C.D."/>
            <person name="Franke A."/>
            <person name="Friedrich D."/>
            <person name="Gadbois L."/>
            <person name="Gearin G."/>
            <person name="Gearin C.R."/>
            <person name="Giannoukos G."/>
            <person name="Goode T."/>
            <person name="Graham J."/>
            <person name="Grandbois E."/>
            <person name="Grewal S."/>
            <person name="Gyaltsen K."/>
            <person name="Hafez N."/>
            <person name="Hagos B."/>
            <person name="Hall J."/>
            <person name="Henson C."/>
            <person name="Hollinger A."/>
            <person name="Honan T."/>
            <person name="Huard M.D."/>
            <person name="Hughes L."/>
            <person name="Hurhula B."/>
            <person name="Husby M.E."/>
            <person name="Kamat A."/>
            <person name="Kanga B."/>
            <person name="Kashin S."/>
            <person name="Khazanovich D."/>
            <person name="Kisner P."/>
            <person name="Lance K."/>
            <person name="Lara M."/>
            <person name="Lee W."/>
            <person name="Lennon N."/>
            <person name="Letendre F."/>
            <person name="LeVine R."/>
            <person name="Lipovsky A."/>
            <person name="Liu X."/>
            <person name="Liu J."/>
            <person name="Liu S."/>
            <person name="Lokyitsang T."/>
            <person name="Lokyitsang Y."/>
            <person name="Lubonja R."/>
            <person name="Lui A."/>
            <person name="MacDonald P."/>
            <person name="Magnisalis V."/>
            <person name="Maru K."/>
            <person name="Matthews C."/>
            <person name="McCusker W."/>
            <person name="McDonough S."/>
            <person name="Mehta T."/>
            <person name="Meldrim J."/>
            <person name="Meneus L."/>
            <person name="Mihai O."/>
            <person name="Mihalev A."/>
            <person name="Mihova T."/>
            <person name="Mittelman R."/>
            <person name="Mlenga V."/>
            <person name="Montmayeur A."/>
            <person name="Mulrain L."/>
            <person name="Navidi A."/>
            <person name="Naylor J."/>
            <person name="Negash T."/>
            <person name="Nguyen T."/>
            <person name="Nguyen N."/>
            <person name="Nicol R."/>
            <person name="Norbu C."/>
            <person name="Norbu N."/>
            <person name="Novod N."/>
            <person name="O'Neill B."/>
            <person name="Osman S."/>
            <person name="Markiewicz E."/>
            <person name="Oyono O.L."/>
            <person name="Patti C."/>
            <person name="Phunkhang P."/>
            <person name="Pierre F."/>
            <person name="Priest M."/>
            <person name="Raghuraman S."/>
            <person name="Rege F."/>
            <person name="Reyes R."/>
            <person name="Rise C."/>
            <person name="Rogov P."/>
            <person name="Ross K."/>
            <person name="Ryan E."/>
            <person name="Settipalli S."/>
            <person name="Shea T."/>
            <person name="Sherpa N."/>
            <person name="Shi L."/>
            <person name="Shih D."/>
            <person name="Sparrow T."/>
            <person name="Spaulding J."/>
            <person name="Stalker J."/>
            <person name="Stange-Thomann N."/>
            <person name="Stavropoulos S."/>
            <person name="Stone C."/>
            <person name="Strader C."/>
            <person name="Tesfaye S."/>
            <person name="Thomson T."/>
            <person name="Thoulutsang Y."/>
            <person name="Thoulutsang D."/>
            <person name="Topham K."/>
            <person name="Topping I."/>
            <person name="Tsamla T."/>
            <person name="Vassiliev H."/>
            <person name="Vo A."/>
            <person name="Wangchuk T."/>
            <person name="Wangdi T."/>
            <person name="Weiand M."/>
            <person name="Wilkinson J."/>
            <person name="Wilson A."/>
            <person name="Yadav S."/>
            <person name="Young G."/>
            <person name="Yu Q."/>
            <person name="Zembek L."/>
            <person name="Zhong D."/>
            <person name="Zimmer A."/>
            <person name="Zwirko Z."/>
            <person name="Jaffe D.B."/>
            <person name="Alvarez P."/>
            <person name="Brockman W."/>
            <person name="Butler J."/>
            <person name="Chin C."/>
            <person name="Gnerre S."/>
            <person name="MacCallum I."/>
            <person name="Graves J.A."/>
            <person name="Ponting C.P."/>
            <person name="Breen M."/>
            <person name="Samollow P.B."/>
            <person name="Lander E.S."/>
            <person name="Lindblad-Toh K."/>
        </authorList>
    </citation>
    <scope>NUCLEOTIDE SEQUENCE [LARGE SCALE GENOMIC DNA]</scope>
</reference>
<dbReference type="InterPro" id="IPR010457">
    <property type="entry name" value="IgC2-like_lig-bd"/>
</dbReference>
<dbReference type="PANTHER" id="PTHR48423:SF1">
    <property type="entry name" value="INTERLEUKIN-27 RECEPTOR SUBUNIT ALPHA"/>
    <property type="match status" value="1"/>
</dbReference>
<dbReference type="Gene3D" id="2.60.40.10">
    <property type="entry name" value="Immunoglobulins"/>
    <property type="match status" value="3"/>
</dbReference>
<dbReference type="GO" id="GO:0009897">
    <property type="term" value="C:external side of plasma membrane"/>
    <property type="evidence" value="ECO:0000318"/>
    <property type="project" value="GO_Central"/>
</dbReference>
<dbReference type="GO" id="GO:0019221">
    <property type="term" value="P:cytokine-mediated signaling pathway"/>
    <property type="evidence" value="ECO:0000318"/>
    <property type="project" value="GO_Central"/>
</dbReference>
<feature type="domain" description="Fibronectin type-III" evidence="12">
    <location>
        <begin position="126"/>
        <end position="219"/>
    </location>
</feature>
<dbReference type="PROSITE" id="PS50853">
    <property type="entry name" value="FN3"/>
    <property type="match status" value="3"/>
</dbReference>
<feature type="region of interest" description="Disordered" evidence="10">
    <location>
        <begin position="499"/>
        <end position="525"/>
    </location>
</feature>
<dbReference type="Pfam" id="PF00041">
    <property type="entry name" value="fn3"/>
    <property type="match status" value="1"/>
</dbReference>
<protein>
    <recommendedName>
        <fullName evidence="12">Fibronectin type-III domain-containing protein</fullName>
    </recommendedName>
</protein>
<evidence type="ECO:0000313" key="13">
    <source>
        <dbReference type="Ensembl" id="ENSMODP00000001020.4"/>
    </source>
</evidence>
<feature type="region of interest" description="Disordered" evidence="10">
    <location>
        <begin position="685"/>
        <end position="736"/>
    </location>
</feature>
<proteinExistence type="inferred from homology"/>
<dbReference type="PANTHER" id="PTHR48423">
    <property type="entry name" value="INTERLEUKIN-27 RECEPTOR SUBUNIT ALPHA"/>
    <property type="match status" value="1"/>
</dbReference>
<evidence type="ECO:0000259" key="12">
    <source>
        <dbReference type="PROSITE" id="PS50853"/>
    </source>
</evidence>
<dbReference type="SUPFAM" id="SSF49265">
    <property type="entry name" value="Fibronectin type III"/>
    <property type="match status" value="3"/>
</dbReference>
<dbReference type="CDD" id="cd00063">
    <property type="entry name" value="FN3"/>
    <property type="match status" value="2"/>
</dbReference>
<evidence type="ECO:0000256" key="5">
    <source>
        <dbReference type="ARBA" id="ARBA00022737"/>
    </source>
</evidence>
<evidence type="ECO:0000256" key="2">
    <source>
        <dbReference type="ARBA" id="ARBA00008921"/>
    </source>
</evidence>
<dbReference type="InterPro" id="IPR036116">
    <property type="entry name" value="FN3_sf"/>
</dbReference>
<dbReference type="GO" id="GO:0004896">
    <property type="term" value="F:cytokine receptor activity"/>
    <property type="evidence" value="ECO:0000318"/>
    <property type="project" value="GO_Central"/>
</dbReference>
<keyword evidence="8" id="KW-0675">Receptor</keyword>
<keyword evidence="6" id="KW-1133">Transmembrane helix</keyword>
<evidence type="ECO:0000256" key="6">
    <source>
        <dbReference type="ARBA" id="ARBA00022989"/>
    </source>
</evidence>
<reference evidence="13" key="2">
    <citation type="submission" date="2025-08" db="UniProtKB">
        <authorList>
            <consortium name="Ensembl"/>
        </authorList>
    </citation>
    <scope>IDENTIFICATION</scope>
</reference>
<dbReference type="FunFam" id="2.60.40.10:FF:000465">
    <property type="entry name" value="Granulocyte colony-stimulating factor receptor"/>
    <property type="match status" value="1"/>
</dbReference>
<organism evidence="13 14">
    <name type="scientific">Monodelphis domestica</name>
    <name type="common">Gray short-tailed opossum</name>
    <dbReference type="NCBI Taxonomy" id="13616"/>
    <lineage>
        <taxon>Eukaryota</taxon>
        <taxon>Metazoa</taxon>
        <taxon>Chordata</taxon>
        <taxon>Craniata</taxon>
        <taxon>Vertebrata</taxon>
        <taxon>Euteleostomi</taxon>
        <taxon>Mammalia</taxon>
        <taxon>Metatheria</taxon>
        <taxon>Didelphimorphia</taxon>
        <taxon>Didelphidae</taxon>
        <taxon>Monodelphis</taxon>
    </lineage>
</organism>
<keyword evidence="7" id="KW-0472">Membrane</keyword>
<dbReference type="STRING" id="13616.ENSMODP00000001020"/>
<keyword evidence="9" id="KW-0325">Glycoprotein</keyword>
<dbReference type="AlphaFoldDB" id="F7BHT6"/>
<evidence type="ECO:0000256" key="4">
    <source>
        <dbReference type="ARBA" id="ARBA00022729"/>
    </source>
</evidence>
<keyword evidence="14" id="KW-1185">Reference proteome</keyword>
<keyword evidence="4 11" id="KW-0732">Signal</keyword>
<dbReference type="InterPro" id="IPR052672">
    <property type="entry name" value="Type1_Cytokine_Rcpt_Type2"/>
</dbReference>
<dbReference type="InterPro" id="IPR003961">
    <property type="entry name" value="FN3_dom"/>
</dbReference>
<evidence type="ECO:0000256" key="10">
    <source>
        <dbReference type="SAM" id="MobiDB-lite"/>
    </source>
</evidence>
<comment type="similarity">
    <text evidence="2">Belongs to the type I cytokine receptor family. Type 2 subfamily.</text>
</comment>
<evidence type="ECO:0000256" key="8">
    <source>
        <dbReference type="ARBA" id="ARBA00023170"/>
    </source>
</evidence>
<evidence type="ECO:0000256" key="7">
    <source>
        <dbReference type="ARBA" id="ARBA00023136"/>
    </source>
</evidence>
<reference evidence="13" key="3">
    <citation type="submission" date="2025-09" db="UniProtKB">
        <authorList>
            <consortium name="Ensembl"/>
        </authorList>
    </citation>
    <scope>IDENTIFICATION</scope>
</reference>
<evidence type="ECO:0000256" key="11">
    <source>
        <dbReference type="SAM" id="SignalP"/>
    </source>
</evidence>
<dbReference type="Ensembl" id="ENSMODT00000001040.4">
    <property type="protein sequence ID" value="ENSMODP00000001020.4"/>
    <property type="gene ID" value="ENSMODG00000000859.4"/>
</dbReference>
<accession>F7BHT6</accession>
<feature type="domain" description="Fibronectin type-III" evidence="12">
    <location>
        <begin position="411"/>
        <end position="507"/>
    </location>
</feature>
<dbReference type="OMA" id="KWAKECT"/>
<dbReference type="GeneTree" id="ENSGT00940000159829"/>
<dbReference type="Bgee" id="ENSMODG00000000859">
    <property type="expression patterns" value="Expressed in blood and 4 other cell types or tissues"/>
</dbReference>
<dbReference type="InterPro" id="IPR003532">
    <property type="entry name" value="Short_hematopoietin_rcpt_2_CS"/>
</dbReference>
<keyword evidence="3" id="KW-0812">Transmembrane</keyword>
<name>F7BHT6_MONDO</name>
<dbReference type="FunFam" id="2.60.40.10:FF:000789">
    <property type="entry name" value="Interleukin 12 receptor subunit beta 2"/>
    <property type="match status" value="1"/>
</dbReference>
<dbReference type="HOGENOM" id="CLU_016653_0_0_1"/>
<dbReference type="InterPro" id="IPR013783">
    <property type="entry name" value="Ig-like_fold"/>
</dbReference>
<sequence>MAYAARGYSVTLILLITWLLMKAEIDVCKKGAVTVSPARMVLLGSTINISCSLKPQNGCSHRSDFQKLTLYQNGNRLSSLNRRSLSVRVSSLRLGATLFTCKVSCGSQKEIPVCGSEVFVGITPEQPQNLSCSQLGERGTVVCTWAKGRETHLDTVYTLRLTGPNNLHLENQCTLDHDDLGISLSSDSPEANYTARVVATNSLGNSSSSLPFVFSFMDVVKPLPPSGIRADFPNMAANFCTLQWQDPGPVMLNRLQFRPVNGSSWETPTAKGRKINFYNLKPFTEYEFQIASKFHPIKGRWSDWSELWRTWTPEEGTIKWNILYRLGLFLQNMSASEARGSILRYQVVVQEVSGSAEPLTLRNSTVRNHWTAKLPRKDYATAVIAGVGWGESLSPSLTCSGSLFAFSSNEAPRNVFAESQGADGIRVTWEPPGHAAAPVQEYLLEWRELGRPPSPVHWLRLPPVNTSAVIAGHLRPRACHQIRLCALAADGAGCARARAPTAGTGDRAPGRGAAPPHCPASREAAEQPPCPWRRLACRGAARLPPGLPSRPTGAPRQERISDLFMRANHALPGNPQAWGAPRGLLTGCFHCRVTAVLSSLQPQWCGQEIPDPANSMWAKKYSVVQGDVQFHLDNLSSSCFTGSEEPETLEIKEVLHKAAMTLWETHPVRGPRHPDFLKTESQHPLPAVGAERGGPPPMTPGPCQAERGEGVAPCQAMDSGGAEARPPKAGGPGSLRSGIPVCSVPASVDYLPSHLDYMPSVAAEPPEDGELQGLSFSIFPKGSFQPLICGDKLTLDRVKIDSGALPH</sequence>
<keyword evidence="5" id="KW-0677">Repeat</keyword>
<dbReference type="SMART" id="SM00060">
    <property type="entry name" value="FN3"/>
    <property type="match status" value="3"/>
</dbReference>
<evidence type="ECO:0000313" key="14">
    <source>
        <dbReference type="Proteomes" id="UP000002280"/>
    </source>
</evidence>
<dbReference type="eggNOG" id="ENOG502QRRE">
    <property type="taxonomic scope" value="Eukaryota"/>
</dbReference>
<comment type="subcellular location">
    <subcellularLocation>
        <location evidence="1">Membrane</location>
        <topology evidence="1">Single-pass type I membrane protein</topology>
    </subcellularLocation>
</comment>
<dbReference type="Proteomes" id="UP000002280">
    <property type="component" value="Chromosome 2"/>
</dbReference>
<dbReference type="FunCoup" id="F7BHT6">
    <property type="interactions" value="82"/>
</dbReference>